<dbReference type="AlphaFoldDB" id="A0A3P7V838"/>
<evidence type="ECO:0000256" key="1">
    <source>
        <dbReference type="SAM" id="Phobius"/>
    </source>
</evidence>
<proteinExistence type="predicted"/>
<gene>
    <name evidence="2" type="ORF">BTMF_LOCUS9225</name>
</gene>
<dbReference type="EMBL" id="UZAG01016829">
    <property type="protein sequence ID" value="VDO31104.1"/>
    <property type="molecule type" value="Genomic_DNA"/>
</dbReference>
<evidence type="ECO:0000313" key="2">
    <source>
        <dbReference type="EMBL" id="VDO31104.1"/>
    </source>
</evidence>
<feature type="transmembrane region" description="Helical" evidence="1">
    <location>
        <begin position="67"/>
        <end position="87"/>
    </location>
</feature>
<keyword evidence="1" id="KW-0812">Transmembrane</keyword>
<dbReference type="Proteomes" id="UP000280834">
    <property type="component" value="Unassembled WGS sequence"/>
</dbReference>
<reference evidence="2 3" key="1">
    <citation type="submission" date="2018-11" db="EMBL/GenBank/DDBJ databases">
        <authorList>
            <consortium name="Pathogen Informatics"/>
        </authorList>
    </citation>
    <scope>NUCLEOTIDE SEQUENCE [LARGE SCALE GENOMIC DNA]</scope>
</reference>
<protein>
    <submittedName>
        <fullName evidence="2">Uncharacterized protein</fullName>
    </submittedName>
</protein>
<keyword evidence="3" id="KW-1185">Reference proteome</keyword>
<keyword evidence="1" id="KW-0472">Membrane</keyword>
<organism evidence="2 3">
    <name type="scientific">Brugia timori</name>
    <dbReference type="NCBI Taxonomy" id="42155"/>
    <lineage>
        <taxon>Eukaryota</taxon>
        <taxon>Metazoa</taxon>
        <taxon>Ecdysozoa</taxon>
        <taxon>Nematoda</taxon>
        <taxon>Chromadorea</taxon>
        <taxon>Rhabditida</taxon>
        <taxon>Spirurina</taxon>
        <taxon>Spiruromorpha</taxon>
        <taxon>Filarioidea</taxon>
        <taxon>Onchocercidae</taxon>
        <taxon>Brugia</taxon>
    </lineage>
</organism>
<sequence length="88" mass="10166">MRTNIVPPKTGGSECVRKAYCPNDEVTILVRPESRTKPPLLCLNNKKLFDSSKLVRGLNIAILNSKFYLTHFCLFFCFAFFFSYYAFI</sequence>
<evidence type="ECO:0000313" key="3">
    <source>
        <dbReference type="Proteomes" id="UP000280834"/>
    </source>
</evidence>
<accession>A0A3P7V838</accession>
<name>A0A3P7V838_9BILA</name>
<keyword evidence="1" id="KW-1133">Transmembrane helix</keyword>